<dbReference type="SUPFAM" id="SSF53474">
    <property type="entry name" value="alpha/beta-Hydrolases"/>
    <property type="match status" value="1"/>
</dbReference>
<evidence type="ECO:0000313" key="5">
    <source>
        <dbReference type="Proteomes" id="UP000017048"/>
    </source>
</evidence>
<organism evidence="4 5">
    <name type="scientific">Nocardia asteroides NBRC 15531</name>
    <dbReference type="NCBI Taxonomy" id="1110697"/>
    <lineage>
        <taxon>Bacteria</taxon>
        <taxon>Bacillati</taxon>
        <taxon>Actinomycetota</taxon>
        <taxon>Actinomycetes</taxon>
        <taxon>Mycobacteriales</taxon>
        <taxon>Nocardiaceae</taxon>
        <taxon>Nocardia</taxon>
    </lineage>
</organism>
<feature type="signal peptide" evidence="2">
    <location>
        <begin position="1"/>
        <end position="26"/>
    </location>
</feature>
<sequence length="301" mass="31465">MARTGNRRMIVAAVLAVCTIGLGVRAAELSAPAETVVAAETGAVPRTPVRIAYAAAADTFGDLYLPPTSHTRLPVVVLIHGGGWAQNRGLGQFDAHARALAADGVAVWNIEYRRVGGEGGWPTTLTDVAAAVEALAETVAPSVGHLLDLQRVHIAGHSAGGQLAAWVAGRQANNDPRLRIRSLTLMAAVLDLELAVTEGRDAFVPKLLGGTPAEVPGRYHVASPIHQLPAPGLRVTALHGDLDRVVAPVQSRRYVDALRRTDIEADLQILPAVGHAEFADATTTAWNAARRSIIGHATAAG</sequence>
<feature type="chain" id="PRO_5004659442" evidence="2">
    <location>
        <begin position="27"/>
        <end position="301"/>
    </location>
</feature>
<name>U5E644_NOCAS</name>
<dbReference type="AlphaFoldDB" id="U5E644"/>
<reference evidence="4 5" key="1">
    <citation type="journal article" date="2014" name="BMC Genomics">
        <title>Genome based analysis of type-I polyketide synthase and nonribosomal peptide synthetase gene clusters in seven strains of five representative Nocardia species.</title>
        <authorList>
            <person name="Komaki H."/>
            <person name="Ichikawa N."/>
            <person name="Hosoyama A."/>
            <person name="Takahashi-Nakaguchi A."/>
            <person name="Matsuzawa T."/>
            <person name="Suzuki K."/>
            <person name="Fujita N."/>
            <person name="Gonoi T."/>
        </authorList>
    </citation>
    <scope>NUCLEOTIDE SEQUENCE [LARGE SCALE GENOMIC DNA]</scope>
    <source>
        <strain evidence="4 5">NBRC 15531</strain>
    </source>
</reference>
<gene>
    <name evidence="4" type="ORF">NCAST_05_02030</name>
</gene>
<dbReference type="EMBL" id="BAFO02000005">
    <property type="protein sequence ID" value="GAD81768.1"/>
    <property type="molecule type" value="Genomic_DNA"/>
</dbReference>
<accession>U5E644</accession>
<comment type="caution">
    <text evidence="4">The sequence shown here is derived from an EMBL/GenBank/DDBJ whole genome shotgun (WGS) entry which is preliminary data.</text>
</comment>
<dbReference type="GO" id="GO:0016787">
    <property type="term" value="F:hydrolase activity"/>
    <property type="evidence" value="ECO:0007669"/>
    <property type="project" value="UniProtKB-KW"/>
</dbReference>
<dbReference type="Proteomes" id="UP000017048">
    <property type="component" value="Unassembled WGS sequence"/>
</dbReference>
<dbReference type="Pfam" id="PF20434">
    <property type="entry name" value="BD-FAE"/>
    <property type="match status" value="1"/>
</dbReference>
<dbReference type="InterPro" id="IPR050300">
    <property type="entry name" value="GDXG_lipolytic_enzyme"/>
</dbReference>
<dbReference type="Gene3D" id="3.40.50.1820">
    <property type="entry name" value="alpha/beta hydrolase"/>
    <property type="match status" value="1"/>
</dbReference>
<protein>
    <submittedName>
        <fullName evidence="4">Esterase</fullName>
    </submittedName>
</protein>
<keyword evidence="2" id="KW-0732">Signal</keyword>
<keyword evidence="1" id="KW-0378">Hydrolase</keyword>
<keyword evidence="5" id="KW-1185">Reference proteome</keyword>
<evidence type="ECO:0000256" key="2">
    <source>
        <dbReference type="SAM" id="SignalP"/>
    </source>
</evidence>
<dbReference type="STRING" id="1824.SAMN05444423_10790"/>
<evidence type="ECO:0000259" key="3">
    <source>
        <dbReference type="Pfam" id="PF20434"/>
    </source>
</evidence>
<dbReference type="InterPro" id="IPR029058">
    <property type="entry name" value="AB_hydrolase_fold"/>
</dbReference>
<dbReference type="InterPro" id="IPR049492">
    <property type="entry name" value="BD-FAE-like_dom"/>
</dbReference>
<feature type="domain" description="BD-FAE-like" evidence="3">
    <location>
        <begin position="62"/>
        <end position="256"/>
    </location>
</feature>
<proteinExistence type="predicted"/>
<evidence type="ECO:0000313" key="4">
    <source>
        <dbReference type="EMBL" id="GAD81768.1"/>
    </source>
</evidence>
<dbReference type="eggNOG" id="COG1506">
    <property type="taxonomic scope" value="Bacteria"/>
</dbReference>
<dbReference type="PANTHER" id="PTHR48081">
    <property type="entry name" value="AB HYDROLASE SUPERFAMILY PROTEIN C4A8.06C"/>
    <property type="match status" value="1"/>
</dbReference>
<evidence type="ECO:0000256" key="1">
    <source>
        <dbReference type="ARBA" id="ARBA00022801"/>
    </source>
</evidence>